<name>A0A0A0MBP8_9GAMM</name>
<keyword evidence="2" id="KW-0560">Oxidoreductase</keyword>
<dbReference type="Proteomes" id="UP000030003">
    <property type="component" value="Unassembled WGS sequence"/>
</dbReference>
<dbReference type="eggNOG" id="ENOG5032RUG">
    <property type="taxonomic scope" value="Bacteria"/>
</dbReference>
<keyword evidence="3" id="KW-1185">Reference proteome</keyword>
<dbReference type="OrthoDB" id="8756821at2"/>
<reference evidence="2 3" key="1">
    <citation type="submission" date="2013-08" db="EMBL/GenBank/DDBJ databases">
        <title>Genomic analysis of Lysobacter defluvii.</title>
        <authorList>
            <person name="Wang Q."/>
            <person name="Wang G."/>
        </authorList>
    </citation>
    <scope>NUCLEOTIDE SEQUENCE [LARGE SCALE GENOMIC DNA]</scope>
    <source>
        <strain evidence="2 3">IMMIB APB-9</strain>
    </source>
</reference>
<organism evidence="2 3">
    <name type="scientific">Lysobacter defluvii IMMIB APB-9 = DSM 18482</name>
    <dbReference type="NCBI Taxonomy" id="1385515"/>
    <lineage>
        <taxon>Bacteria</taxon>
        <taxon>Pseudomonadati</taxon>
        <taxon>Pseudomonadota</taxon>
        <taxon>Gammaproteobacteria</taxon>
        <taxon>Lysobacterales</taxon>
        <taxon>Lysobacteraceae</taxon>
        <taxon>Novilysobacter</taxon>
    </lineage>
</organism>
<dbReference type="Pfam" id="PF11730">
    <property type="entry name" value="DUF3297"/>
    <property type="match status" value="1"/>
</dbReference>
<feature type="compositionally biased region" description="Basic and acidic residues" evidence="1">
    <location>
        <begin position="9"/>
        <end position="24"/>
    </location>
</feature>
<evidence type="ECO:0000313" key="3">
    <source>
        <dbReference type="Proteomes" id="UP000030003"/>
    </source>
</evidence>
<dbReference type="AlphaFoldDB" id="A0A0A0MBP8"/>
<protein>
    <submittedName>
        <fullName evidence="2">Glutathione peroxidase</fullName>
    </submittedName>
</protein>
<gene>
    <name evidence="2" type="ORF">N791_12715</name>
</gene>
<proteinExistence type="predicted"/>
<comment type="caution">
    <text evidence="2">The sequence shown here is derived from an EMBL/GenBank/DDBJ whole genome shotgun (WGS) entry which is preliminary data.</text>
</comment>
<dbReference type="STRING" id="1385515.GCA_000423325_01646"/>
<evidence type="ECO:0000256" key="1">
    <source>
        <dbReference type="SAM" id="MobiDB-lite"/>
    </source>
</evidence>
<dbReference type="EMBL" id="AVBH01000038">
    <property type="protein sequence ID" value="KGO98966.1"/>
    <property type="molecule type" value="Genomic_DNA"/>
</dbReference>
<keyword evidence="2" id="KW-0575">Peroxidase</keyword>
<evidence type="ECO:0000313" key="2">
    <source>
        <dbReference type="EMBL" id="KGO98966.1"/>
    </source>
</evidence>
<feature type="region of interest" description="Disordered" evidence="1">
    <location>
        <begin position="1"/>
        <end position="24"/>
    </location>
</feature>
<dbReference type="RefSeq" id="WP_027069981.1">
    <property type="nucleotide sequence ID" value="NZ_AUHT01000008.1"/>
</dbReference>
<sequence>MTDTPNDTPPDRLSNDPRSPHHHPELLARGIGIRFNGQERTNVEEYCVSEGWVRVAAGRALDRRGQPMTMKVKGTVEPYYLTPAPDTEGHVDAGE</sequence>
<dbReference type="GO" id="GO:0004601">
    <property type="term" value="F:peroxidase activity"/>
    <property type="evidence" value="ECO:0007669"/>
    <property type="project" value="UniProtKB-KW"/>
</dbReference>
<dbReference type="InterPro" id="IPR021724">
    <property type="entry name" value="DUF3297"/>
</dbReference>
<accession>A0A0A0MBP8</accession>